<comment type="caution">
    <text evidence="1">The sequence shown here is derived from an EMBL/GenBank/DDBJ whole genome shotgun (WGS) entry which is preliminary data.</text>
</comment>
<dbReference type="PANTHER" id="PTHR15394:SF3">
    <property type="entry name" value="SERINE HYDROLASE RBBP9"/>
    <property type="match status" value="1"/>
</dbReference>
<dbReference type="InterPro" id="IPR010662">
    <property type="entry name" value="RBBP9/YdeN"/>
</dbReference>
<organism evidence="1 2">
    <name type="scientific">Candidatus Magasanikbacteria bacterium CG10_big_fil_rev_8_21_14_0_10_40_10</name>
    <dbReference type="NCBI Taxonomy" id="1974648"/>
    <lineage>
        <taxon>Bacteria</taxon>
        <taxon>Candidatus Magasanikiibacteriota</taxon>
    </lineage>
</organism>
<protein>
    <recommendedName>
        <fullName evidence="3">Serine hydrolase family protein</fullName>
    </recommendedName>
</protein>
<evidence type="ECO:0008006" key="3">
    <source>
        <dbReference type="Google" id="ProtNLM"/>
    </source>
</evidence>
<dbReference type="InterPro" id="IPR029058">
    <property type="entry name" value="AB_hydrolase_fold"/>
</dbReference>
<dbReference type="Gene3D" id="3.40.50.1820">
    <property type="entry name" value="alpha/beta hydrolase"/>
    <property type="match status" value="1"/>
</dbReference>
<dbReference type="SUPFAM" id="SSF53474">
    <property type="entry name" value="alpha/beta-Hydrolases"/>
    <property type="match status" value="1"/>
</dbReference>
<evidence type="ECO:0000313" key="2">
    <source>
        <dbReference type="Proteomes" id="UP000231183"/>
    </source>
</evidence>
<proteinExistence type="predicted"/>
<dbReference type="Pfam" id="PF06821">
    <property type="entry name" value="Ser_hydrolase"/>
    <property type="match status" value="1"/>
</dbReference>
<sequence length="181" mass="20573">MSNIFIIHGVGGHPQENWNNWLTQKLQALGHNVIVPQFPTPENQTLDNWLAVLDKYKKYLTPDMVFIGHSLGVAFTLSVLEKYPAKAAFLVAGFDCPPKNQFDESMKTFTEKKFDWNKIKSNCQNFMVFHSDNDPYVKLETGQKLADDLGVKLTLVKNAGHFNSAAGYDKFELLLEKILYS</sequence>
<dbReference type="GO" id="GO:0016787">
    <property type="term" value="F:hydrolase activity"/>
    <property type="evidence" value="ECO:0007669"/>
    <property type="project" value="InterPro"/>
</dbReference>
<name>A0A2M6W3M3_9BACT</name>
<reference evidence="2" key="1">
    <citation type="submission" date="2017-09" db="EMBL/GenBank/DDBJ databases">
        <title>Depth-based differentiation of microbial function through sediment-hosted aquifers and enrichment of novel symbionts in the deep terrestrial subsurface.</title>
        <authorList>
            <person name="Probst A.J."/>
            <person name="Ladd B."/>
            <person name="Jarett J.K."/>
            <person name="Geller-Mcgrath D.E."/>
            <person name="Sieber C.M.K."/>
            <person name="Emerson J.B."/>
            <person name="Anantharaman K."/>
            <person name="Thomas B.C."/>
            <person name="Malmstrom R."/>
            <person name="Stieglmeier M."/>
            <person name="Klingl A."/>
            <person name="Woyke T."/>
            <person name="Ryan C.M."/>
            <person name="Banfield J.F."/>
        </authorList>
    </citation>
    <scope>NUCLEOTIDE SEQUENCE [LARGE SCALE GENOMIC DNA]</scope>
</reference>
<dbReference type="EMBL" id="PFBX01000033">
    <property type="protein sequence ID" value="PIT87381.1"/>
    <property type="molecule type" value="Genomic_DNA"/>
</dbReference>
<evidence type="ECO:0000313" key="1">
    <source>
        <dbReference type="EMBL" id="PIT87381.1"/>
    </source>
</evidence>
<accession>A0A2M6W3M3</accession>
<gene>
    <name evidence="1" type="ORF">COU31_03215</name>
</gene>
<dbReference type="PANTHER" id="PTHR15394">
    <property type="entry name" value="SERINE HYDROLASE RBBP9"/>
    <property type="match status" value="1"/>
</dbReference>
<dbReference type="Proteomes" id="UP000231183">
    <property type="component" value="Unassembled WGS sequence"/>
</dbReference>
<dbReference type="AlphaFoldDB" id="A0A2M6W3M3"/>